<name>A0A8S5NHG4_9CAUD</name>
<accession>A0A8S5NHG4</accession>
<sequence length="122" mass="15023">MDLKKRRKRRKYYNWELEIAKGNTDKFYNSTDFDIAREQVLKRDKNTCQFFLGKWNDGKHFPNKIKITKAEIVHHIIPIKQRPDLALDINNMVSLSFEAHEIIEDRNRFKYRKRKRITQERW</sequence>
<dbReference type="EMBL" id="BK015173">
    <property type="protein sequence ID" value="DAD94113.1"/>
    <property type="molecule type" value="Genomic_DNA"/>
</dbReference>
<proteinExistence type="predicted"/>
<protein>
    <submittedName>
        <fullName evidence="1">NinG protein</fullName>
    </submittedName>
</protein>
<organism evidence="1">
    <name type="scientific">Siphoviridae sp. ctUF252</name>
    <dbReference type="NCBI Taxonomy" id="2826350"/>
    <lineage>
        <taxon>Viruses</taxon>
        <taxon>Duplodnaviria</taxon>
        <taxon>Heunggongvirae</taxon>
        <taxon>Uroviricota</taxon>
        <taxon>Caudoviricetes</taxon>
    </lineage>
</organism>
<evidence type="ECO:0000313" key="1">
    <source>
        <dbReference type="EMBL" id="DAD94113.1"/>
    </source>
</evidence>
<reference evidence="1" key="1">
    <citation type="journal article" date="2021" name="Proc. Natl. Acad. Sci. U.S.A.">
        <title>A Catalog of Tens of Thousands of Viruses from Human Metagenomes Reveals Hidden Associations with Chronic Diseases.</title>
        <authorList>
            <person name="Tisza M.J."/>
            <person name="Buck C.B."/>
        </authorList>
    </citation>
    <scope>NUCLEOTIDE SEQUENCE</scope>
    <source>
        <strain evidence="1">CtUF252</strain>
    </source>
</reference>